<feature type="transmembrane region" description="Helical" evidence="1">
    <location>
        <begin position="30"/>
        <end position="51"/>
    </location>
</feature>
<comment type="caution">
    <text evidence="2">The sequence shown here is derived from an EMBL/GenBank/DDBJ whole genome shotgun (WGS) entry which is preliminary data.</text>
</comment>
<evidence type="ECO:0000256" key="1">
    <source>
        <dbReference type="SAM" id="Phobius"/>
    </source>
</evidence>
<keyword evidence="1" id="KW-0812">Transmembrane</keyword>
<gene>
    <name evidence="2" type="ORF">HR15_09715</name>
</gene>
<keyword evidence="1" id="KW-0472">Membrane</keyword>
<dbReference type="Proteomes" id="UP000030146">
    <property type="component" value="Unassembled WGS sequence"/>
</dbReference>
<feature type="transmembrane region" description="Helical" evidence="1">
    <location>
        <begin position="71"/>
        <end position="89"/>
    </location>
</feature>
<dbReference type="AlphaFoldDB" id="A0A0A2FAQ7"/>
<dbReference type="EMBL" id="JRAK01000128">
    <property type="protein sequence ID" value="KGN85469.1"/>
    <property type="molecule type" value="Genomic_DNA"/>
</dbReference>
<proteinExistence type="predicted"/>
<evidence type="ECO:0000313" key="2">
    <source>
        <dbReference type="EMBL" id="KGN85469.1"/>
    </source>
</evidence>
<organism evidence="2 3">
    <name type="scientific">Porphyromonas gulae</name>
    <dbReference type="NCBI Taxonomy" id="111105"/>
    <lineage>
        <taxon>Bacteria</taxon>
        <taxon>Pseudomonadati</taxon>
        <taxon>Bacteroidota</taxon>
        <taxon>Bacteroidia</taxon>
        <taxon>Bacteroidales</taxon>
        <taxon>Porphyromonadaceae</taxon>
        <taxon>Porphyromonas</taxon>
    </lineage>
</organism>
<sequence length="136" mass="16507">MKVMGIFEYMYYRLYAWNLRKWKKSDYPEGNALIGVSFVMSMNVALVLLVLEYAGVIRIMFGEEHQDHRKVLAISIYVISLLISYFHFCRKKKYRKLVQKYAHESKKERFWKTLILWLFFLFSLFSGYILVYLMKN</sequence>
<reference evidence="2 3" key="1">
    <citation type="submission" date="2014-08" db="EMBL/GenBank/DDBJ databases">
        <title>Porphyromonas gulae strain:COT-052_OH3439 Genome sequencing.</title>
        <authorList>
            <person name="Wallis C."/>
            <person name="Deusch O."/>
            <person name="O'Flynn C."/>
            <person name="Davis I."/>
            <person name="Jospin G."/>
            <person name="Darling A.E."/>
            <person name="Coil D.A."/>
            <person name="Alexiev A."/>
            <person name="Horsfall A."/>
            <person name="Kirkwood N."/>
            <person name="Harris S."/>
            <person name="Eisen J.A."/>
        </authorList>
    </citation>
    <scope>NUCLEOTIDE SEQUENCE [LARGE SCALE GENOMIC DNA]</scope>
    <source>
        <strain evidence="3">COT-052 OH3439</strain>
    </source>
</reference>
<keyword evidence="3" id="KW-1185">Reference proteome</keyword>
<accession>A0A0A2FAQ7</accession>
<keyword evidence="1" id="KW-1133">Transmembrane helix</keyword>
<feature type="transmembrane region" description="Helical" evidence="1">
    <location>
        <begin position="110"/>
        <end position="134"/>
    </location>
</feature>
<evidence type="ECO:0000313" key="3">
    <source>
        <dbReference type="Proteomes" id="UP000030146"/>
    </source>
</evidence>
<protein>
    <submittedName>
        <fullName evidence="2">Uncharacterized protein</fullName>
    </submittedName>
</protein>
<name>A0A0A2FAQ7_9PORP</name>